<dbReference type="AlphaFoldDB" id="A0A6C0EET3"/>
<dbReference type="Gene3D" id="3.40.50.300">
    <property type="entry name" value="P-loop containing nucleotide triphosphate hydrolases"/>
    <property type="match status" value="1"/>
</dbReference>
<dbReference type="PROSITE" id="PS51420">
    <property type="entry name" value="RHO"/>
    <property type="match status" value="1"/>
</dbReference>
<dbReference type="InterPro" id="IPR005225">
    <property type="entry name" value="Small_GTP-bd"/>
</dbReference>
<reference evidence="2" key="1">
    <citation type="journal article" date="2020" name="Nature">
        <title>Giant virus diversity and host interactions through global metagenomics.</title>
        <authorList>
            <person name="Schulz F."/>
            <person name="Roux S."/>
            <person name="Paez-Espino D."/>
            <person name="Jungbluth S."/>
            <person name="Walsh D.A."/>
            <person name="Denef V.J."/>
            <person name="McMahon K.D."/>
            <person name="Konstantinidis K.T."/>
            <person name="Eloe-Fadrosh E.A."/>
            <person name="Kyrpides N.C."/>
            <person name="Woyke T."/>
        </authorList>
    </citation>
    <scope>NUCLEOTIDE SEQUENCE</scope>
    <source>
        <strain evidence="2">GVMAG-M-3300023179-2</strain>
    </source>
</reference>
<dbReference type="GO" id="GO:0005525">
    <property type="term" value="F:GTP binding"/>
    <property type="evidence" value="ECO:0007669"/>
    <property type="project" value="InterPro"/>
</dbReference>
<dbReference type="InterPro" id="IPR001806">
    <property type="entry name" value="Small_GTPase"/>
</dbReference>
<evidence type="ECO:0000256" key="1">
    <source>
        <dbReference type="ARBA" id="ARBA00006270"/>
    </source>
</evidence>
<dbReference type="PRINTS" id="PR00449">
    <property type="entry name" value="RASTRNSFRMNG"/>
</dbReference>
<dbReference type="NCBIfam" id="TIGR00231">
    <property type="entry name" value="small_GTP"/>
    <property type="match status" value="1"/>
</dbReference>
<evidence type="ECO:0008006" key="3">
    <source>
        <dbReference type="Google" id="ProtNLM"/>
    </source>
</evidence>
<dbReference type="PANTHER" id="PTHR47979">
    <property type="entry name" value="DRAB11-RELATED"/>
    <property type="match status" value="1"/>
</dbReference>
<name>A0A6C0EET3_9ZZZZ</name>
<protein>
    <recommendedName>
        <fullName evidence="3">GTP-binding protein</fullName>
    </recommendedName>
</protein>
<proteinExistence type="inferred from homology"/>
<dbReference type="InterPro" id="IPR050209">
    <property type="entry name" value="Rab_GTPases_membrane_traffic"/>
</dbReference>
<accession>A0A6C0EET3</accession>
<comment type="similarity">
    <text evidence="1">Belongs to the small GTPase superfamily. Rab family.</text>
</comment>
<dbReference type="InterPro" id="IPR027417">
    <property type="entry name" value="P-loop_NTPase"/>
</dbReference>
<dbReference type="PROSITE" id="PS51421">
    <property type="entry name" value="RAS"/>
    <property type="match status" value="1"/>
</dbReference>
<dbReference type="Pfam" id="PF00071">
    <property type="entry name" value="Ras"/>
    <property type="match status" value="2"/>
</dbReference>
<organism evidence="2">
    <name type="scientific">viral metagenome</name>
    <dbReference type="NCBI Taxonomy" id="1070528"/>
    <lineage>
        <taxon>unclassified sequences</taxon>
        <taxon>metagenomes</taxon>
        <taxon>organismal metagenomes</taxon>
    </lineage>
</organism>
<dbReference type="SMART" id="SM00176">
    <property type="entry name" value="RAN"/>
    <property type="match status" value="1"/>
</dbReference>
<dbReference type="EMBL" id="MN739806">
    <property type="protein sequence ID" value="QHT26970.1"/>
    <property type="molecule type" value="Genomic_DNA"/>
</dbReference>
<dbReference type="SMART" id="SM00174">
    <property type="entry name" value="RHO"/>
    <property type="match status" value="1"/>
</dbReference>
<dbReference type="GO" id="GO:0003924">
    <property type="term" value="F:GTPase activity"/>
    <property type="evidence" value="ECO:0007669"/>
    <property type="project" value="InterPro"/>
</dbReference>
<dbReference type="PROSITE" id="PS51419">
    <property type="entry name" value="RAB"/>
    <property type="match status" value="1"/>
</dbReference>
<evidence type="ECO:0000313" key="2">
    <source>
        <dbReference type="EMBL" id="QHT26970.1"/>
    </source>
</evidence>
<dbReference type="FunFam" id="3.40.50.300:FF:001447">
    <property type="entry name" value="Ras-related protein Rab-1B"/>
    <property type="match status" value="1"/>
</dbReference>
<sequence length="231" mass="26340">MDNYNYLFKCVIVGDSNVGKSCILLKFINANFRDNHDLTIGVEFGTKIINLNKNNLNVNQCEILNNSSDELISNNNKNNIDNDLLAIKLQIWDTAGQETFKSITRAFYRGAAGVLLVYDLTNRKSFENILSWLSEIQLNNINNKPVIILVGNKNDLDNREVSYDEGISIAQKYNLLYIETSAKTSFNINLLFIELAKNIYLNLNLENNRFENTGVCILKNIETEKKCCYST</sequence>
<dbReference type="SMART" id="SM00175">
    <property type="entry name" value="RAB"/>
    <property type="match status" value="1"/>
</dbReference>
<dbReference type="SMART" id="SM00173">
    <property type="entry name" value="RAS"/>
    <property type="match status" value="1"/>
</dbReference>
<dbReference type="CDD" id="cd00154">
    <property type="entry name" value="Rab"/>
    <property type="match status" value="1"/>
</dbReference>
<dbReference type="SUPFAM" id="SSF52540">
    <property type="entry name" value="P-loop containing nucleoside triphosphate hydrolases"/>
    <property type="match status" value="1"/>
</dbReference>